<evidence type="ECO:0008006" key="4">
    <source>
        <dbReference type="Google" id="ProtNLM"/>
    </source>
</evidence>
<reference evidence="2 3" key="1">
    <citation type="journal article" date="2016" name="G3 (Bethesda)">
        <title>First Draft Assembly and Annotation of the Genome of a California Endemic Oak Quercus lobata Nee (Fagaceae).</title>
        <authorList>
            <person name="Sork V.L."/>
            <person name="Fitz-Gibbon S.T."/>
            <person name="Puiu D."/>
            <person name="Crepeau M."/>
            <person name="Gugger P.F."/>
            <person name="Sherman R."/>
            <person name="Stevens K."/>
            <person name="Langley C.H."/>
            <person name="Pellegrini M."/>
            <person name="Salzberg S.L."/>
        </authorList>
    </citation>
    <scope>NUCLEOTIDE SEQUENCE [LARGE SCALE GENOMIC DNA]</scope>
    <source>
        <strain evidence="2 3">cv. SW786</strain>
    </source>
</reference>
<dbReference type="OrthoDB" id="781735at2759"/>
<dbReference type="PANTHER" id="PTHR35762:SF2">
    <property type="entry name" value="TRANSMEMBRANE PROTEIN"/>
    <property type="match status" value="1"/>
</dbReference>
<organism evidence="2 3">
    <name type="scientific">Quercus lobata</name>
    <name type="common">Valley oak</name>
    <dbReference type="NCBI Taxonomy" id="97700"/>
    <lineage>
        <taxon>Eukaryota</taxon>
        <taxon>Viridiplantae</taxon>
        <taxon>Streptophyta</taxon>
        <taxon>Embryophyta</taxon>
        <taxon>Tracheophyta</taxon>
        <taxon>Spermatophyta</taxon>
        <taxon>Magnoliopsida</taxon>
        <taxon>eudicotyledons</taxon>
        <taxon>Gunneridae</taxon>
        <taxon>Pentapetalae</taxon>
        <taxon>rosids</taxon>
        <taxon>fabids</taxon>
        <taxon>Fagales</taxon>
        <taxon>Fagaceae</taxon>
        <taxon>Quercus</taxon>
    </lineage>
</organism>
<name>A0A7N2RBI8_QUELO</name>
<accession>A0A7N2RBI8</accession>
<dbReference type="InParanoid" id="A0A7N2RBI8"/>
<keyword evidence="1" id="KW-0812">Transmembrane</keyword>
<dbReference type="RefSeq" id="XP_030938365.1">
    <property type="nucleotide sequence ID" value="XM_031082505.1"/>
</dbReference>
<dbReference type="Gramene" id="QL10p002347:mrna">
    <property type="protein sequence ID" value="QL10p002347:mrna:CDS:1"/>
    <property type="gene ID" value="QL10p002347"/>
</dbReference>
<feature type="transmembrane region" description="Helical" evidence="1">
    <location>
        <begin position="20"/>
        <end position="44"/>
    </location>
</feature>
<reference evidence="2" key="2">
    <citation type="submission" date="2021-01" db="UniProtKB">
        <authorList>
            <consortium name="EnsemblPlants"/>
        </authorList>
    </citation>
    <scope>IDENTIFICATION</scope>
</reference>
<feature type="transmembrane region" description="Helical" evidence="1">
    <location>
        <begin position="64"/>
        <end position="84"/>
    </location>
</feature>
<dbReference type="EnsemblPlants" id="QL10p002347:mrna">
    <property type="protein sequence ID" value="QL10p002347:mrna:CDS:1"/>
    <property type="gene ID" value="QL10p002347"/>
</dbReference>
<gene>
    <name evidence="2" type="primary">LOC115963501</name>
</gene>
<keyword evidence="3" id="KW-1185">Reference proteome</keyword>
<proteinExistence type="predicted"/>
<dbReference type="KEGG" id="qlo:115963501"/>
<dbReference type="OMA" id="AYKIHAI"/>
<evidence type="ECO:0000313" key="3">
    <source>
        <dbReference type="Proteomes" id="UP000594261"/>
    </source>
</evidence>
<protein>
    <recommendedName>
        <fullName evidence="4">DUF4408 domain-containing protein</fullName>
    </recommendedName>
</protein>
<keyword evidence="1" id="KW-0472">Membrane</keyword>
<keyword evidence="1" id="KW-1133">Transmembrane helix</keyword>
<evidence type="ECO:0000313" key="2">
    <source>
        <dbReference type="EnsemblPlants" id="QL10p002347:mrna:CDS:1"/>
    </source>
</evidence>
<dbReference type="PANTHER" id="PTHR35762">
    <property type="entry name" value="TRANSMEMBRANE PROTEIN"/>
    <property type="match status" value="1"/>
</dbReference>
<dbReference type="EMBL" id="LRBV02000010">
    <property type="status" value="NOT_ANNOTATED_CDS"/>
    <property type="molecule type" value="Genomic_DNA"/>
</dbReference>
<evidence type="ECO:0000256" key="1">
    <source>
        <dbReference type="SAM" id="Phobius"/>
    </source>
</evidence>
<dbReference type="AlphaFoldDB" id="A0A7N2RBI8"/>
<sequence>MVPIKTQNIRAIKKYKGNQLLDNLLLYSLTAITCSLFCSSPFWFPSLSSSMKVFLFVSLPKIRSVFLSYKFMFIVGNLIVGVLIGESKIFSSDPSSARDEYINMSRSLRSPSTIEVKAEGTTTVKYVEENVMKRTGEDGEDIKEIGLTEENDDLDGNNDFALPAEELSKRADDFIARVNKQRQLEDSLLLFSSE</sequence>
<dbReference type="GeneID" id="115963501"/>
<dbReference type="Proteomes" id="UP000594261">
    <property type="component" value="Chromosome 10"/>
</dbReference>